<evidence type="ECO:0000313" key="1">
    <source>
        <dbReference type="EMBL" id="EPS31878.1"/>
    </source>
</evidence>
<evidence type="ECO:0000313" key="2">
    <source>
        <dbReference type="Proteomes" id="UP000019376"/>
    </source>
</evidence>
<organism evidence="1 2">
    <name type="scientific">Penicillium oxalicum (strain 114-2 / CGMCC 5302)</name>
    <name type="common">Penicillium decumbens</name>
    <dbReference type="NCBI Taxonomy" id="933388"/>
    <lineage>
        <taxon>Eukaryota</taxon>
        <taxon>Fungi</taxon>
        <taxon>Dikarya</taxon>
        <taxon>Ascomycota</taxon>
        <taxon>Pezizomycotina</taxon>
        <taxon>Eurotiomycetes</taxon>
        <taxon>Eurotiomycetidae</taxon>
        <taxon>Eurotiales</taxon>
        <taxon>Aspergillaceae</taxon>
        <taxon>Penicillium</taxon>
    </lineage>
</organism>
<name>S8AZL0_PENO1</name>
<protein>
    <submittedName>
        <fullName evidence="1">Uncharacterized protein</fullName>
    </submittedName>
</protein>
<gene>
    <name evidence="1" type="ORF">PDE_06836</name>
</gene>
<dbReference type="AlphaFoldDB" id="S8AZL0"/>
<reference evidence="1 2" key="1">
    <citation type="journal article" date="2013" name="PLoS ONE">
        <title>Genomic and secretomic analyses reveal unique features of the lignocellulolytic enzyme system of Penicillium decumbens.</title>
        <authorList>
            <person name="Liu G."/>
            <person name="Zhang L."/>
            <person name="Wei X."/>
            <person name="Zou G."/>
            <person name="Qin Y."/>
            <person name="Ma L."/>
            <person name="Li J."/>
            <person name="Zheng H."/>
            <person name="Wang S."/>
            <person name="Wang C."/>
            <person name="Xun L."/>
            <person name="Zhao G.-P."/>
            <person name="Zhou Z."/>
            <person name="Qu Y."/>
        </authorList>
    </citation>
    <scope>NUCLEOTIDE SEQUENCE [LARGE SCALE GENOMIC DNA]</scope>
    <source>
        <strain evidence="2">114-2 / CGMCC 5302</strain>
    </source>
</reference>
<keyword evidence="2" id="KW-1185">Reference proteome</keyword>
<dbReference type="EMBL" id="KB644414">
    <property type="protein sequence ID" value="EPS31878.1"/>
    <property type="molecule type" value="Genomic_DNA"/>
</dbReference>
<dbReference type="Proteomes" id="UP000019376">
    <property type="component" value="Unassembled WGS sequence"/>
</dbReference>
<dbReference type="HOGENOM" id="CLU_2197839_0_0_1"/>
<proteinExistence type="predicted"/>
<accession>S8AZL0</accession>
<sequence>MASGNAPRRREVRFGRDVDCEPTRVQRPPQSHRCNLLGVGVLQARQEDNWVMYFGRSLDGDCGLTWLGLSLPPPLARGSGTAMRGIRGKVNLLTCQIHPNCTGTQVLE</sequence>